<protein>
    <recommendedName>
        <fullName evidence="3">Secreted protein</fullName>
    </recommendedName>
</protein>
<evidence type="ECO:0000313" key="2">
    <source>
        <dbReference type="EMBL" id="JAE01262.1"/>
    </source>
</evidence>
<reference evidence="2" key="1">
    <citation type="submission" date="2014-09" db="EMBL/GenBank/DDBJ databases">
        <authorList>
            <person name="Magalhaes I.L.F."/>
            <person name="Oliveira U."/>
            <person name="Santos F.R."/>
            <person name="Vidigal T.H.D.A."/>
            <person name="Brescovit A.D."/>
            <person name="Santos A.J."/>
        </authorList>
    </citation>
    <scope>NUCLEOTIDE SEQUENCE</scope>
    <source>
        <tissue evidence="2">Shoot tissue taken approximately 20 cm above the soil surface</tissue>
    </source>
</reference>
<evidence type="ECO:0008006" key="3">
    <source>
        <dbReference type="Google" id="ProtNLM"/>
    </source>
</evidence>
<reference evidence="2" key="2">
    <citation type="journal article" date="2015" name="Data Brief">
        <title>Shoot transcriptome of the giant reed, Arundo donax.</title>
        <authorList>
            <person name="Barrero R.A."/>
            <person name="Guerrero F.D."/>
            <person name="Moolhuijzen P."/>
            <person name="Goolsby J.A."/>
            <person name="Tidwell J."/>
            <person name="Bellgard S.E."/>
            <person name="Bellgard M.I."/>
        </authorList>
    </citation>
    <scope>NUCLEOTIDE SEQUENCE</scope>
    <source>
        <tissue evidence="2">Shoot tissue taken approximately 20 cm above the soil surface</tissue>
    </source>
</reference>
<feature type="signal peptide" evidence="1">
    <location>
        <begin position="1"/>
        <end position="16"/>
    </location>
</feature>
<organism evidence="2">
    <name type="scientific">Arundo donax</name>
    <name type="common">Giant reed</name>
    <name type="synonym">Donax arundinaceus</name>
    <dbReference type="NCBI Taxonomy" id="35708"/>
    <lineage>
        <taxon>Eukaryota</taxon>
        <taxon>Viridiplantae</taxon>
        <taxon>Streptophyta</taxon>
        <taxon>Embryophyta</taxon>
        <taxon>Tracheophyta</taxon>
        <taxon>Spermatophyta</taxon>
        <taxon>Magnoliopsida</taxon>
        <taxon>Liliopsida</taxon>
        <taxon>Poales</taxon>
        <taxon>Poaceae</taxon>
        <taxon>PACMAD clade</taxon>
        <taxon>Arundinoideae</taxon>
        <taxon>Arundineae</taxon>
        <taxon>Arundo</taxon>
    </lineage>
</organism>
<sequence length="55" mass="6572">MLCFCFFSCRCFVSLCTYTIIIDSAMKNYHLVHRCRWWHSHKTSKCTFINEASSN</sequence>
<accession>A0A0A9EMB9</accession>
<dbReference type="EMBL" id="GBRH01196634">
    <property type="protein sequence ID" value="JAE01262.1"/>
    <property type="molecule type" value="Transcribed_RNA"/>
</dbReference>
<dbReference type="AlphaFoldDB" id="A0A0A9EMB9"/>
<name>A0A0A9EMB9_ARUDO</name>
<keyword evidence="1" id="KW-0732">Signal</keyword>
<proteinExistence type="predicted"/>
<evidence type="ECO:0000256" key="1">
    <source>
        <dbReference type="SAM" id="SignalP"/>
    </source>
</evidence>
<feature type="chain" id="PRO_5002045447" description="Secreted protein" evidence="1">
    <location>
        <begin position="17"/>
        <end position="55"/>
    </location>
</feature>